<protein>
    <submittedName>
        <fullName evidence="1">Uncharacterized protein</fullName>
    </submittedName>
</protein>
<dbReference type="InterPro" id="IPR043502">
    <property type="entry name" value="DNA/RNA_pol_sf"/>
</dbReference>
<dbReference type="PANTHER" id="PTHR11439:SF522">
    <property type="entry name" value="REVERSE TRANSCRIPTASE TY1_COPIA-TYPE DOMAIN-CONTAINING PROTEIN"/>
    <property type="match status" value="1"/>
</dbReference>
<evidence type="ECO:0000313" key="1">
    <source>
        <dbReference type="EMBL" id="KAK9741581.1"/>
    </source>
</evidence>
<gene>
    <name evidence="1" type="ORF">RND81_03G115000</name>
</gene>
<dbReference type="SUPFAM" id="SSF56672">
    <property type="entry name" value="DNA/RNA polymerases"/>
    <property type="match status" value="1"/>
</dbReference>
<dbReference type="PANTHER" id="PTHR11439">
    <property type="entry name" value="GAG-POL-RELATED RETROTRANSPOSON"/>
    <property type="match status" value="1"/>
</dbReference>
<organism evidence="1 2">
    <name type="scientific">Saponaria officinalis</name>
    <name type="common">Common soapwort</name>
    <name type="synonym">Lychnis saponaria</name>
    <dbReference type="NCBI Taxonomy" id="3572"/>
    <lineage>
        <taxon>Eukaryota</taxon>
        <taxon>Viridiplantae</taxon>
        <taxon>Streptophyta</taxon>
        <taxon>Embryophyta</taxon>
        <taxon>Tracheophyta</taxon>
        <taxon>Spermatophyta</taxon>
        <taxon>Magnoliopsida</taxon>
        <taxon>eudicotyledons</taxon>
        <taxon>Gunneridae</taxon>
        <taxon>Pentapetalae</taxon>
        <taxon>Caryophyllales</taxon>
        <taxon>Caryophyllaceae</taxon>
        <taxon>Caryophylleae</taxon>
        <taxon>Saponaria</taxon>
    </lineage>
</organism>
<reference evidence="1" key="1">
    <citation type="submission" date="2024-03" db="EMBL/GenBank/DDBJ databases">
        <title>WGS assembly of Saponaria officinalis var. Norfolk2.</title>
        <authorList>
            <person name="Jenkins J."/>
            <person name="Shu S."/>
            <person name="Grimwood J."/>
            <person name="Barry K."/>
            <person name="Goodstein D."/>
            <person name="Schmutz J."/>
            <person name="Leebens-Mack J."/>
            <person name="Osbourn A."/>
        </authorList>
    </citation>
    <scope>NUCLEOTIDE SEQUENCE [LARGE SCALE GENOMIC DNA]</scope>
    <source>
        <strain evidence="1">JIC</strain>
    </source>
</reference>
<proteinExistence type="predicted"/>
<dbReference type="CDD" id="cd09272">
    <property type="entry name" value="RNase_HI_RT_Ty1"/>
    <property type="match status" value="1"/>
</dbReference>
<accession>A0AAW1M6W5</accession>
<comment type="caution">
    <text evidence="1">The sequence shown here is derived from an EMBL/GenBank/DDBJ whole genome shotgun (WGS) entry which is preliminary data.</text>
</comment>
<sequence>MSGCSPASFPLPRGLHLSIDSGDLLPDAEIYRSLVGKLLYLNLTRPDLSYATQHLSQFLQQPRVPHLQAATHVLRYLKGTMGAALFYPSHNVVQLRAFCDADWGACKYSCRSLTGQCVFLGSSLISWKTKKQKTVSKSSAESEYRAMSYTAGEVVWLVGLLTDFRVHVPLPVTLHCDNRAAQHIAANPVFHERTKHLNVDCHYVREKIQEGLLSTAHVSSSQQLADILTKPLSQQQHFFLASKLGLHFPSSQIQLEGGM</sequence>
<name>A0AAW1M6W5_SAPOF</name>
<keyword evidence="2" id="KW-1185">Reference proteome</keyword>
<dbReference type="AlphaFoldDB" id="A0AAW1M6W5"/>
<evidence type="ECO:0000313" key="2">
    <source>
        <dbReference type="Proteomes" id="UP001443914"/>
    </source>
</evidence>
<dbReference type="Proteomes" id="UP001443914">
    <property type="component" value="Unassembled WGS sequence"/>
</dbReference>
<dbReference type="EMBL" id="JBDFQZ010000003">
    <property type="protein sequence ID" value="KAK9741581.1"/>
    <property type="molecule type" value="Genomic_DNA"/>
</dbReference>